<dbReference type="GO" id="GO:0005886">
    <property type="term" value="C:plasma membrane"/>
    <property type="evidence" value="ECO:0007669"/>
    <property type="project" value="UniProtKB-SubCell"/>
</dbReference>
<dbReference type="EMBL" id="BART01006547">
    <property type="protein sequence ID" value="GAG65538.1"/>
    <property type="molecule type" value="Genomic_DNA"/>
</dbReference>
<evidence type="ECO:0000256" key="6">
    <source>
        <dbReference type="ARBA" id="ARBA00023136"/>
    </source>
</evidence>
<dbReference type="SUPFAM" id="SSF103473">
    <property type="entry name" value="MFS general substrate transporter"/>
    <property type="match status" value="1"/>
</dbReference>
<dbReference type="PANTHER" id="PTHR23522">
    <property type="entry name" value="BLL5896 PROTEIN"/>
    <property type="match status" value="1"/>
</dbReference>
<dbReference type="InterPro" id="IPR004740">
    <property type="entry name" value="Nuc_H_symport"/>
</dbReference>
<feature type="transmembrane region" description="Helical" evidence="7">
    <location>
        <begin position="116"/>
        <end position="134"/>
    </location>
</feature>
<gene>
    <name evidence="9" type="ORF">S01H4_14936</name>
</gene>
<evidence type="ECO:0000256" key="2">
    <source>
        <dbReference type="ARBA" id="ARBA00022448"/>
    </source>
</evidence>
<reference evidence="9" key="1">
    <citation type="journal article" date="2014" name="Front. Microbiol.">
        <title>High frequency of phylogenetically diverse reductive dehalogenase-homologous genes in deep subseafloor sedimentary metagenomes.</title>
        <authorList>
            <person name="Kawai M."/>
            <person name="Futagami T."/>
            <person name="Toyoda A."/>
            <person name="Takaki Y."/>
            <person name="Nishi S."/>
            <person name="Hori S."/>
            <person name="Arai W."/>
            <person name="Tsubouchi T."/>
            <person name="Morono Y."/>
            <person name="Uchiyama I."/>
            <person name="Ito T."/>
            <person name="Fujiyama A."/>
            <person name="Inagaki F."/>
            <person name="Takami H."/>
        </authorList>
    </citation>
    <scope>NUCLEOTIDE SEQUENCE</scope>
    <source>
        <strain evidence="9">Expedition CK06-06</strain>
    </source>
</reference>
<evidence type="ECO:0000256" key="1">
    <source>
        <dbReference type="ARBA" id="ARBA00004651"/>
    </source>
</evidence>
<dbReference type="AlphaFoldDB" id="X0ZYK6"/>
<evidence type="ECO:0000313" key="9">
    <source>
        <dbReference type="EMBL" id="GAG65538.1"/>
    </source>
</evidence>
<keyword evidence="6 7" id="KW-0472">Membrane</keyword>
<dbReference type="InterPro" id="IPR036259">
    <property type="entry name" value="MFS_trans_sf"/>
</dbReference>
<keyword evidence="2" id="KW-0813">Transport</keyword>
<keyword evidence="3" id="KW-1003">Cell membrane</keyword>
<organism evidence="9">
    <name type="scientific">marine sediment metagenome</name>
    <dbReference type="NCBI Taxonomy" id="412755"/>
    <lineage>
        <taxon>unclassified sequences</taxon>
        <taxon>metagenomes</taxon>
        <taxon>ecological metagenomes</taxon>
    </lineage>
</organism>
<evidence type="ECO:0000256" key="7">
    <source>
        <dbReference type="SAM" id="Phobius"/>
    </source>
</evidence>
<dbReference type="GO" id="GO:0015212">
    <property type="term" value="F:cytidine transmembrane transporter activity"/>
    <property type="evidence" value="ECO:0007669"/>
    <property type="project" value="TreeGrafter"/>
</dbReference>
<name>X0ZYK6_9ZZZZ</name>
<evidence type="ECO:0000256" key="5">
    <source>
        <dbReference type="ARBA" id="ARBA00022989"/>
    </source>
</evidence>
<evidence type="ECO:0000256" key="4">
    <source>
        <dbReference type="ARBA" id="ARBA00022692"/>
    </source>
</evidence>
<evidence type="ECO:0000259" key="8">
    <source>
        <dbReference type="PROSITE" id="PS50850"/>
    </source>
</evidence>
<comment type="caution">
    <text evidence="9">The sequence shown here is derived from an EMBL/GenBank/DDBJ whole genome shotgun (WGS) entry which is preliminary data.</text>
</comment>
<comment type="subcellular location">
    <subcellularLocation>
        <location evidence="1">Cell membrane</location>
        <topology evidence="1">Multi-pass membrane protein</topology>
    </subcellularLocation>
</comment>
<dbReference type="PANTHER" id="PTHR23522:SF4">
    <property type="entry name" value="NUCLEOSIDE PERMEASE NUPG-RELATED"/>
    <property type="match status" value="1"/>
</dbReference>
<dbReference type="GO" id="GO:0015213">
    <property type="term" value="F:uridine transmembrane transporter activity"/>
    <property type="evidence" value="ECO:0007669"/>
    <property type="project" value="TreeGrafter"/>
</dbReference>
<feature type="transmembrane region" description="Helical" evidence="7">
    <location>
        <begin position="77"/>
        <end position="96"/>
    </location>
</feature>
<feature type="transmembrane region" description="Helical" evidence="7">
    <location>
        <begin position="42"/>
        <end position="65"/>
    </location>
</feature>
<protein>
    <recommendedName>
        <fullName evidence="8">Major facilitator superfamily (MFS) profile domain-containing protein</fullName>
    </recommendedName>
</protein>
<keyword evidence="5 7" id="KW-1133">Transmembrane helix</keyword>
<proteinExistence type="predicted"/>
<evidence type="ECO:0000256" key="3">
    <source>
        <dbReference type="ARBA" id="ARBA00022475"/>
    </source>
</evidence>
<dbReference type="Pfam" id="PF03825">
    <property type="entry name" value="Nuc_H_symport"/>
    <property type="match status" value="1"/>
</dbReference>
<accession>X0ZYK6</accession>
<sequence>MLILPLFLIRFGLKWVLFVGAGAWLLRFLLFANGDAESGMWMIYAGIILHGICYDFFVVAGQIYVDKTAPDNLKSSAQGLITFATYGLGMFIGTWIAGRTIDMLTIDGTADWVKIWYVPAALAAVVLILFIFLFKEKKGTREAVENT</sequence>
<keyword evidence="4 7" id="KW-0812">Transmembrane</keyword>
<feature type="domain" description="Major facilitator superfamily (MFS) profile" evidence="8">
    <location>
        <begin position="1"/>
        <end position="147"/>
    </location>
</feature>
<dbReference type="InterPro" id="IPR020846">
    <property type="entry name" value="MFS_dom"/>
</dbReference>
<dbReference type="PROSITE" id="PS50850">
    <property type="entry name" value="MFS"/>
    <property type="match status" value="1"/>
</dbReference>
<dbReference type="Gene3D" id="1.20.1250.20">
    <property type="entry name" value="MFS general substrate transporter like domains"/>
    <property type="match status" value="1"/>
</dbReference>
<feature type="transmembrane region" description="Helical" evidence="7">
    <location>
        <begin position="12"/>
        <end position="30"/>
    </location>
</feature>